<evidence type="ECO:0008006" key="4">
    <source>
        <dbReference type="Google" id="ProtNLM"/>
    </source>
</evidence>
<name>A0A3A9Z878_9ACTN</name>
<dbReference type="EMBL" id="RBAK01000007">
    <property type="protein sequence ID" value="RKN44510.1"/>
    <property type="molecule type" value="Genomic_DNA"/>
</dbReference>
<feature type="transmembrane region" description="Helical" evidence="1">
    <location>
        <begin position="37"/>
        <end position="61"/>
    </location>
</feature>
<organism evidence="2 3">
    <name type="scientific">Micromonospora endolithica</name>
    <dbReference type="NCBI Taxonomy" id="230091"/>
    <lineage>
        <taxon>Bacteria</taxon>
        <taxon>Bacillati</taxon>
        <taxon>Actinomycetota</taxon>
        <taxon>Actinomycetes</taxon>
        <taxon>Micromonosporales</taxon>
        <taxon>Micromonosporaceae</taxon>
        <taxon>Micromonospora</taxon>
    </lineage>
</organism>
<sequence>MTAPSATTPTTRPGGARPRAAIAARTLRTDRWWLQPLIIAAILLFFIVYSTIRIFMAKWYYVEDYHYLTPLYSPCISTECVPGSAHFGTPLGDFPFFIPLGIIAFPIVAGFRVTCYYYRKAGYRSLWASPPACAVNEPHKSYSGETRFPLFVMNWHRYFFYLAALILLVNIYDAVLAFRGPDGNFGVGLGTLIILVNIVALAGYTASCHACRHVMGGRLKHFSKNPVRYRLWTFVSKLNVRHGTFAMTSLFTVILTDFYVMALSAGWFDDLRFIN</sequence>
<dbReference type="AlphaFoldDB" id="A0A3A9Z878"/>
<dbReference type="Proteomes" id="UP000281726">
    <property type="component" value="Unassembled WGS sequence"/>
</dbReference>
<keyword evidence="1" id="KW-0812">Transmembrane</keyword>
<dbReference type="OrthoDB" id="9799243at2"/>
<evidence type="ECO:0000313" key="2">
    <source>
        <dbReference type="EMBL" id="RKN44510.1"/>
    </source>
</evidence>
<dbReference type="RefSeq" id="WP_120729901.1">
    <property type="nucleotide sequence ID" value="NZ_RBAK01000007.1"/>
</dbReference>
<protein>
    <recommendedName>
        <fullName evidence="4">Succinate dehydrogenase</fullName>
    </recommendedName>
</protein>
<feature type="transmembrane region" description="Helical" evidence="1">
    <location>
        <begin position="96"/>
        <end position="118"/>
    </location>
</feature>
<keyword evidence="3" id="KW-1185">Reference proteome</keyword>
<feature type="transmembrane region" description="Helical" evidence="1">
    <location>
        <begin position="158"/>
        <end position="179"/>
    </location>
</feature>
<evidence type="ECO:0000313" key="3">
    <source>
        <dbReference type="Proteomes" id="UP000281726"/>
    </source>
</evidence>
<feature type="transmembrane region" description="Helical" evidence="1">
    <location>
        <begin position="245"/>
        <end position="268"/>
    </location>
</feature>
<proteinExistence type="predicted"/>
<accession>A0A3A9Z878</accession>
<keyword evidence="1" id="KW-0472">Membrane</keyword>
<comment type="caution">
    <text evidence="2">The sequence shown here is derived from an EMBL/GenBank/DDBJ whole genome shotgun (WGS) entry which is preliminary data.</text>
</comment>
<gene>
    <name evidence="2" type="ORF">D7223_19915</name>
</gene>
<keyword evidence="1" id="KW-1133">Transmembrane helix</keyword>
<feature type="transmembrane region" description="Helical" evidence="1">
    <location>
        <begin position="185"/>
        <end position="206"/>
    </location>
</feature>
<reference evidence="2 3" key="1">
    <citation type="journal article" date="2004" name="Syst. Appl. Microbiol.">
        <title>Cryptoendolithic actinomycetes from antarctic sandstone rock samples: Micromonospora endolithica sp. nov. and two isolates related to Micromonospora coerulea Jensen 1932.</title>
        <authorList>
            <person name="Hirsch P."/>
            <person name="Mevs U."/>
            <person name="Kroppenstedt R.M."/>
            <person name="Schumann P."/>
            <person name="Stackebrandt E."/>
        </authorList>
    </citation>
    <scope>NUCLEOTIDE SEQUENCE [LARGE SCALE GENOMIC DNA]</scope>
    <source>
        <strain evidence="2 3">JCM 12677</strain>
    </source>
</reference>
<evidence type="ECO:0000256" key="1">
    <source>
        <dbReference type="SAM" id="Phobius"/>
    </source>
</evidence>